<gene>
    <name evidence="2" type="ORF">PHLCEN_2v4732</name>
</gene>
<dbReference type="Proteomes" id="UP000186601">
    <property type="component" value="Unassembled WGS sequence"/>
</dbReference>
<protein>
    <submittedName>
        <fullName evidence="2">Uncharacterized protein</fullName>
    </submittedName>
</protein>
<comment type="caution">
    <text evidence="2">The sequence shown here is derived from an EMBL/GenBank/DDBJ whole genome shotgun (WGS) entry which is preliminary data.</text>
</comment>
<sequence length="1237" mass="138064">MASRWSRRAEDGRPGSSTSHRATAPGSVMSAPDSTTGSSTRGSRAKHPSSEHLSALSPWIEPPPLDDNCARYILSVMVIFLKQAAPLHQRLMSAANLNFDASYHDLESIESIESSTYMDIFHTGPVAPPSIGSYYASSEPRAKLLMRSEPAEAPSVRTSSHFAQHTISYERTSAVISSSMTALHTLIAKFAGRVVYHLSASNWAVVFTRIKNNIYKLAGTNETDMDVMDVRLMTHCWLDRARLVQLLQELQSLFVNMKQEAQIAIAGPLRTAIWNWIENHQEEFNDALLHHRRLEGAPERVFDSLYRLVDVSDKAAIWPVLTVLMCISSDRIKAEYQMNSMGVPRGPHGRKDRSFAELLTRTLINPGKSSEVPVICALDVCRAASRIQPSEGDGELPLQSMATDVAHEIKMILAKWDGTQKPFWECPEEIDVALVADALVTVFRFLAEDESLPLFKQCLQPEMSDAVKISALKACITLITESTRISWQKPLDNLKSSIMQRLYGVFHSSITRRAEFDSGILKKANFRPKAKRYTTETLPDRELALHATLALWRSDVHWFLDGLNMANEPYWIAQTLEQWAAPADSSVRLAIARTIRYIQEGLRSTPVGSDVWQAGSAWVMHCGTGTMASIGMSLLHCRTDFESQRMWMHMCHELLYRFTRSTSENQTLIQFTPERAPAFAIAEIALLVTLTSADRVVSATASHCLRLIAAAERQKGGAPTHLISDEEKGKRYPVYEQLGNAKALVLGRVADQKRIRKLVRLIAMPSPSNIAVWEECYWRWCNLNALAGRSSMDPSSDGRRPNGDKSLTTEERQAQWQNLTLFLTSFSASCLGETHDPAALAAIIPARYLPDQLRVLRDPADLLSDFLTDLINLLLAESGQARDVAREALSTEAHPRLYPRILKQLEQVMLTVTAHDSVEWEQLAIFLDQFTAIVKVIVENVQSGEDMRGIDITSTLLTVASYISRFNDTASYRLKVKFCSLCDSFLDQSESFSVRRDNGTRIGIADCIIEWAQEPSVLNDSDLVRAQREINAATLRTAVKLFERLELQLTDEEGQVGEDSSHTVSRLFMRYSSFLFKTFTRTENGLPDDGMSEQTTFSQTRAGGKDGDIRELIINGLASLISANPEYGIKHCLPMTFDADPALRVVFAHVFARVVSKGLKFDPQEAQPPANKQSRLCESALALAICEVCPPGDVDQIINVLLNMFNTRSSLMNLLKAMIDREISRTGAPPYACVTKD</sequence>
<dbReference type="SUPFAM" id="SSF48371">
    <property type="entry name" value="ARM repeat"/>
    <property type="match status" value="1"/>
</dbReference>
<feature type="region of interest" description="Disordered" evidence="1">
    <location>
        <begin position="790"/>
        <end position="810"/>
    </location>
</feature>
<dbReference type="OrthoDB" id="3269407at2759"/>
<proteinExistence type="predicted"/>
<name>A0A2R6PJ60_9APHY</name>
<feature type="region of interest" description="Disordered" evidence="1">
    <location>
        <begin position="1"/>
        <end position="60"/>
    </location>
</feature>
<dbReference type="AlphaFoldDB" id="A0A2R6PJ60"/>
<evidence type="ECO:0000256" key="1">
    <source>
        <dbReference type="SAM" id="MobiDB-lite"/>
    </source>
</evidence>
<feature type="compositionally biased region" description="Basic and acidic residues" evidence="1">
    <location>
        <begin position="796"/>
        <end position="810"/>
    </location>
</feature>
<evidence type="ECO:0000313" key="3">
    <source>
        <dbReference type="Proteomes" id="UP000186601"/>
    </source>
</evidence>
<dbReference type="EMBL" id="MLYV02000479">
    <property type="protein sequence ID" value="PSR92202.1"/>
    <property type="molecule type" value="Genomic_DNA"/>
</dbReference>
<dbReference type="STRING" id="98765.A0A2R6PJ60"/>
<dbReference type="InterPro" id="IPR016024">
    <property type="entry name" value="ARM-type_fold"/>
</dbReference>
<accession>A0A2R6PJ60</accession>
<organism evidence="2 3">
    <name type="scientific">Hermanssonia centrifuga</name>
    <dbReference type="NCBI Taxonomy" id="98765"/>
    <lineage>
        <taxon>Eukaryota</taxon>
        <taxon>Fungi</taxon>
        <taxon>Dikarya</taxon>
        <taxon>Basidiomycota</taxon>
        <taxon>Agaricomycotina</taxon>
        <taxon>Agaricomycetes</taxon>
        <taxon>Polyporales</taxon>
        <taxon>Meruliaceae</taxon>
        <taxon>Hermanssonia</taxon>
    </lineage>
</organism>
<reference evidence="2 3" key="1">
    <citation type="submission" date="2018-02" db="EMBL/GenBank/DDBJ databases">
        <title>Genome sequence of the basidiomycete white-rot fungus Phlebia centrifuga.</title>
        <authorList>
            <person name="Granchi Z."/>
            <person name="Peng M."/>
            <person name="de Vries R.P."/>
            <person name="Hilden K."/>
            <person name="Makela M.R."/>
            <person name="Grigoriev I."/>
            <person name="Riley R."/>
        </authorList>
    </citation>
    <scope>NUCLEOTIDE SEQUENCE [LARGE SCALE GENOMIC DNA]</scope>
    <source>
        <strain evidence="2 3">FBCC195</strain>
    </source>
</reference>
<evidence type="ECO:0000313" key="2">
    <source>
        <dbReference type="EMBL" id="PSR92202.1"/>
    </source>
</evidence>
<keyword evidence="3" id="KW-1185">Reference proteome</keyword>